<dbReference type="Gene3D" id="3.30.70.100">
    <property type="match status" value="1"/>
</dbReference>
<dbReference type="EMBL" id="CP049056">
    <property type="protein sequence ID" value="QIE55378.1"/>
    <property type="molecule type" value="Genomic_DNA"/>
</dbReference>
<sequence>MAKGYIIVRVNVTDPEQYAKYRAVSGDAIAAFDGKFIIRAGRSEVIEGEPDGLRLVVIEFPSYEAAVECYHSDVYQAAKKLRDGAGDAQFTVIEGYDP</sequence>
<dbReference type="SUPFAM" id="SSF54909">
    <property type="entry name" value="Dimeric alpha+beta barrel"/>
    <property type="match status" value="1"/>
</dbReference>
<dbReference type="PANTHER" id="PTHR41521">
    <property type="match status" value="1"/>
</dbReference>
<accession>A0A7L5BX23</accession>
<evidence type="ECO:0000259" key="1">
    <source>
        <dbReference type="Pfam" id="PF07045"/>
    </source>
</evidence>
<dbReference type="PANTHER" id="PTHR41521:SF4">
    <property type="entry name" value="BLR0684 PROTEIN"/>
    <property type="match status" value="1"/>
</dbReference>
<dbReference type="Pfam" id="PF07045">
    <property type="entry name" value="DUF1330"/>
    <property type="match status" value="1"/>
</dbReference>
<dbReference type="Proteomes" id="UP000503336">
    <property type="component" value="Chromosome"/>
</dbReference>
<dbReference type="RefSeq" id="WP_165097213.1">
    <property type="nucleotide sequence ID" value="NZ_CP049056.1"/>
</dbReference>
<dbReference type="AlphaFoldDB" id="A0A7L5BX23"/>
<dbReference type="KEGG" id="hdh:G5B40_07855"/>
<protein>
    <submittedName>
        <fullName evidence="2">DUF1330 domain-containing protein</fullName>
    </submittedName>
</protein>
<organism evidence="2 3">
    <name type="scientific">Pikeienuella piscinae</name>
    <dbReference type="NCBI Taxonomy" id="2748098"/>
    <lineage>
        <taxon>Bacteria</taxon>
        <taxon>Pseudomonadati</taxon>
        <taxon>Pseudomonadota</taxon>
        <taxon>Alphaproteobacteria</taxon>
        <taxon>Rhodobacterales</taxon>
        <taxon>Paracoccaceae</taxon>
        <taxon>Pikeienuella</taxon>
    </lineage>
</organism>
<name>A0A7L5BX23_9RHOB</name>
<dbReference type="InterPro" id="IPR011008">
    <property type="entry name" value="Dimeric_a/b-barrel"/>
</dbReference>
<evidence type="ECO:0000313" key="2">
    <source>
        <dbReference type="EMBL" id="QIE55378.1"/>
    </source>
</evidence>
<feature type="domain" description="DUF1330" evidence="1">
    <location>
        <begin position="3"/>
        <end position="96"/>
    </location>
</feature>
<evidence type="ECO:0000313" key="3">
    <source>
        <dbReference type="Proteomes" id="UP000503336"/>
    </source>
</evidence>
<dbReference type="InterPro" id="IPR010753">
    <property type="entry name" value="DUF1330"/>
</dbReference>
<keyword evidence="3" id="KW-1185">Reference proteome</keyword>
<reference evidence="2 3" key="1">
    <citation type="submission" date="2020-02" db="EMBL/GenBank/DDBJ databases">
        <title>complete genome sequence of Rhodobacteraceae bacterium.</title>
        <authorList>
            <person name="Park J."/>
            <person name="Kim Y.-S."/>
            <person name="Kim K.-H."/>
        </authorList>
    </citation>
    <scope>NUCLEOTIDE SEQUENCE [LARGE SCALE GENOMIC DNA]</scope>
    <source>
        <strain evidence="2 3">RR4-56</strain>
    </source>
</reference>
<proteinExistence type="predicted"/>
<gene>
    <name evidence="2" type="ORF">G5B40_07855</name>
</gene>